<dbReference type="PRINTS" id="PR00834">
    <property type="entry name" value="PROTEASES2C"/>
</dbReference>
<gene>
    <name evidence="4" type="ORF">A9W98_16615</name>
</gene>
<sequence length="348" mass="34692">MPETRSRPLVSAWHWILSLVLILVLGTAGLNAAHPASADVKLAPGLVVDTTRVEPGVVRIDTAIPAQRAVGTGTGVVLSPDGVVLTNNHVIRGAATITVTNTGNGQVYPADVIGYDRKNDIAVLQLRGAAGLPVAPTADSSSVRVGDPVTAVGFPEGAGLTPASGNVKALNQTIVANDQLTGSSEQLSGLIEFGANVRPGDSGGPLVDRNGQVVGIVTAASETYQMTSTGGFAIPTNRALPIADSIRAGNSAGSVHVGPTGILGVAVTNGGPAGVPVTGVLGGSPAEAAGLGSGDTITAVDGTRLADATALTDLVDRHHPGDTVSVTYVDGQRVSHTVPVTLADGPPN</sequence>
<accession>A0A1A6BID2</accession>
<evidence type="ECO:0000259" key="3">
    <source>
        <dbReference type="PROSITE" id="PS50106"/>
    </source>
</evidence>
<dbReference type="PANTHER" id="PTHR43343">
    <property type="entry name" value="PEPTIDASE S12"/>
    <property type="match status" value="1"/>
</dbReference>
<evidence type="ECO:0000256" key="1">
    <source>
        <dbReference type="ARBA" id="ARBA00022670"/>
    </source>
</evidence>
<proteinExistence type="predicted"/>
<keyword evidence="2" id="KW-0378">Hydrolase</keyword>
<dbReference type="PROSITE" id="PS50106">
    <property type="entry name" value="PDZ"/>
    <property type="match status" value="1"/>
</dbReference>
<dbReference type="GO" id="GO:0004252">
    <property type="term" value="F:serine-type endopeptidase activity"/>
    <property type="evidence" value="ECO:0007669"/>
    <property type="project" value="InterPro"/>
</dbReference>
<dbReference type="OrthoDB" id="73775at2"/>
<dbReference type="SUPFAM" id="SSF50156">
    <property type="entry name" value="PDZ domain-like"/>
    <property type="match status" value="1"/>
</dbReference>
<dbReference type="PROSITE" id="PS00135">
    <property type="entry name" value="TRYPSIN_SER"/>
    <property type="match status" value="1"/>
</dbReference>
<dbReference type="InterPro" id="IPR033116">
    <property type="entry name" value="TRYPSIN_SER"/>
</dbReference>
<evidence type="ECO:0000256" key="2">
    <source>
        <dbReference type="ARBA" id="ARBA00022801"/>
    </source>
</evidence>
<dbReference type="SMART" id="SM00228">
    <property type="entry name" value="PDZ"/>
    <property type="match status" value="1"/>
</dbReference>
<dbReference type="EMBL" id="MAEM01000220">
    <property type="protein sequence ID" value="OBS02112.1"/>
    <property type="molecule type" value="Genomic_DNA"/>
</dbReference>
<dbReference type="InterPro" id="IPR001940">
    <property type="entry name" value="Peptidase_S1C"/>
</dbReference>
<dbReference type="SUPFAM" id="SSF50494">
    <property type="entry name" value="Trypsin-like serine proteases"/>
    <property type="match status" value="1"/>
</dbReference>
<dbReference type="Gene3D" id="2.30.42.10">
    <property type="match status" value="1"/>
</dbReference>
<name>A0A1A6BID2_MYCGO</name>
<dbReference type="InterPro" id="IPR001478">
    <property type="entry name" value="PDZ"/>
</dbReference>
<evidence type="ECO:0000313" key="4">
    <source>
        <dbReference type="EMBL" id="OBS02112.1"/>
    </source>
</evidence>
<comment type="caution">
    <text evidence="4">The sequence shown here is derived from an EMBL/GenBank/DDBJ whole genome shotgun (WGS) entry which is preliminary data.</text>
</comment>
<dbReference type="AlphaFoldDB" id="A0A1A6BID2"/>
<reference evidence="4 5" key="1">
    <citation type="submission" date="2016-06" db="EMBL/GenBank/DDBJ databases">
        <authorList>
            <person name="Kjaerup R.B."/>
            <person name="Dalgaard T.S."/>
            <person name="Juul-Madsen H.R."/>
        </authorList>
    </citation>
    <scope>NUCLEOTIDE SEQUENCE [LARGE SCALE GENOMIC DNA]</scope>
    <source>
        <strain evidence="4 5">1245752.6</strain>
    </source>
</reference>
<organism evidence="4 5">
    <name type="scientific">Mycobacterium gordonae</name>
    <dbReference type="NCBI Taxonomy" id="1778"/>
    <lineage>
        <taxon>Bacteria</taxon>
        <taxon>Bacillati</taxon>
        <taxon>Actinomycetota</taxon>
        <taxon>Actinomycetes</taxon>
        <taxon>Mycobacteriales</taxon>
        <taxon>Mycobacteriaceae</taxon>
        <taxon>Mycobacterium</taxon>
    </lineage>
</organism>
<dbReference type="InterPro" id="IPR051201">
    <property type="entry name" value="Chloro_Bact_Ser_Proteases"/>
</dbReference>
<dbReference type="PANTHER" id="PTHR43343:SF3">
    <property type="entry name" value="PROTEASE DO-LIKE 8, CHLOROPLASTIC"/>
    <property type="match status" value="1"/>
</dbReference>
<dbReference type="InterPro" id="IPR036034">
    <property type="entry name" value="PDZ_sf"/>
</dbReference>
<feature type="domain" description="PDZ" evidence="3">
    <location>
        <begin position="252"/>
        <end position="309"/>
    </location>
</feature>
<dbReference type="Gene3D" id="2.40.10.120">
    <property type="match status" value="1"/>
</dbReference>
<protein>
    <recommendedName>
        <fullName evidence="3">PDZ domain-containing protein</fullName>
    </recommendedName>
</protein>
<dbReference type="GO" id="GO:0006508">
    <property type="term" value="P:proteolysis"/>
    <property type="evidence" value="ECO:0007669"/>
    <property type="project" value="UniProtKB-KW"/>
</dbReference>
<dbReference type="Pfam" id="PF13365">
    <property type="entry name" value="Trypsin_2"/>
    <property type="match status" value="1"/>
</dbReference>
<dbReference type="Proteomes" id="UP000093757">
    <property type="component" value="Unassembled WGS sequence"/>
</dbReference>
<dbReference type="RefSeq" id="WP_065133649.1">
    <property type="nucleotide sequence ID" value="NZ_JACKSU010000076.1"/>
</dbReference>
<evidence type="ECO:0000313" key="5">
    <source>
        <dbReference type="Proteomes" id="UP000093757"/>
    </source>
</evidence>
<dbReference type="Pfam" id="PF13180">
    <property type="entry name" value="PDZ_2"/>
    <property type="match status" value="1"/>
</dbReference>
<dbReference type="InterPro" id="IPR009003">
    <property type="entry name" value="Peptidase_S1_PA"/>
</dbReference>
<keyword evidence="1" id="KW-0645">Protease</keyword>